<sequence length="420" mass="47422">MMMFGWSSPVAPECPSESTKEETELEEFLSGCIHNAHCMVRRLDDVLTSPIPLHGRGNFPTLNVRLRDLVTVVKKNLEAEVGVANIRLNGGAASHVLAAEENQPYNDLDLIFAVDLSSPKNFESIKNSVLESLLDFLPANARKDRLSCAAVKEAYVHKMVKVNETDRWSLISLSNGAGKNVELKFVDRMRRNFEFSVDSFQIILDSLLVFHKCSKVPMTENFYPTVVAESCYGDFAEALHHLHAKLIATRNPEEIRGGGLLKYCNLLVKGYRASQPQEIRHLERYMCSRFFIDFPDIYQQQIKLQRYLANHLGDESPYLQHEFLMVLHRVVASSTVCLMGHERRQSLSLIDSLACQILSRSTSPSDPHPPGKQHHPSFMGWIVYPVGPYHQQYSHPHLNALATPWENLPAHHAVEAEAAA</sequence>
<dbReference type="EC" id="2.7.7.19" evidence="2"/>
<accession>A0A7R8ZM90</accession>
<evidence type="ECO:0000256" key="1">
    <source>
        <dbReference type="ARBA" id="ARBA00007631"/>
    </source>
</evidence>
<proteinExistence type="inferred from homology"/>
<dbReference type="Pfam" id="PF07984">
    <property type="entry name" value="NTP_transf_7"/>
    <property type="match status" value="1"/>
</dbReference>
<dbReference type="EMBL" id="OB660394">
    <property type="protein sequence ID" value="CAD7224542.1"/>
    <property type="molecule type" value="Genomic_DNA"/>
</dbReference>
<evidence type="ECO:0000313" key="5">
    <source>
        <dbReference type="EMBL" id="CAD7224542.1"/>
    </source>
</evidence>
<evidence type="ECO:0000256" key="3">
    <source>
        <dbReference type="ARBA" id="ARBA00022679"/>
    </source>
</evidence>
<gene>
    <name evidence="5" type="ORF">CTOB1V02_LOCUS2499</name>
</gene>
<dbReference type="GO" id="GO:1990817">
    <property type="term" value="F:poly(A) RNA polymerase activity"/>
    <property type="evidence" value="ECO:0007669"/>
    <property type="project" value="UniProtKB-EC"/>
</dbReference>
<dbReference type="SMART" id="SM01153">
    <property type="entry name" value="DUF1693"/>
    <property type="match status" value="1"/>
</dbReference>
<keyword evidence="3" id="KW-0808">Transferase</keyword>
<dbReference type="PANTHER" id="PTHR12974">
    <property type="entry name" value="PRION-LIKE- Q/N-RICH -DOMAIN-BEARING PROTEIN PROTEIN 44"/>
    <property type="match status" value="1"/>
</dbReference>
<dbReference type="InterPro" id="IPR012937">
    <property type="entry name" value="TET5"/>
</dbReference>
<dbReference type="PANTHER" id="PTHR12974:SF36">
    <property type="entry name" value="POLYNUCLEOTIDE ADENYLYLTRANSFERASE"/>
    <property type="match status" value="1"/>
</dbReference>
<reference evidence="5" key="1">
    <citation type="submission" date="2020-11" db="EMBL/GenBank/DDBJ databases">
        <authorList>
            <person name="Tran Van P."/>
        </authorList>
    </citation>
    <scope>NUCLEOTIDE SEQUENCE</scope>
</reference>
<evidence type="ECO:0000256" key="4">
    <source>
        <dbReference type="ARBA" id="ARBA00047933"/>
    </source>
</evidence>
<protein>
    <recommendedName>
        <fullName evidence="2">polynucleotide adenylyltransferase</fullName>
        <ecNumber evidence="2">2.7.7.19</ecNumber>
    </recommendedName>
</protein>
<dbReference type="GO" id="GO:0048255">
    <property type="term" value="P:mRNA stabilization"/>
    <property type="evidence" value="ECO:0007669"/>
    <property type="project" value="TreeGrafter"/>
</dbReference>
<evidence type="ECO:0000256" key="2">
    <source>
        <dbReference type="ARBA" id="ARBA00012388"/>
    </source>
</evidence>
<organism evidence="5">
    <name type="scientific">Cyprideis torosa</name>
    <dbReference type="NCBI Taxonomy" id="163714"/>
    <lineage>
        <taxon>Eukaryota</taxon>
        <taxon>Metazoa</taxon>
        <taxon>Ecdysozoa</taxon>
        <taxon>Arthropoda</taxon>
        <taxon>Crustacea</taxon>
        <taxon>Oligostraca</taxon>
        <taxon>Ostracoda</taxon>
        <taxon>Podocopa</taxon>
        <taxon>Podocopida</taxon>
        <taxon>Cytherocopina</taxon>
        <taxon>Cytheroidea</taxon>
        <taxon>Cytherideidae</taxon>
        <taxon>Cyprideis</taxon>
    </lineage>
</organism>
<name>A0A7R8ZM90_9CRUS</name>
<dbReference type="OrthoDB" id="10065073at2759"/>
<dbReference type="AlphaFoldDB" id="A0A7R8ZM90"/>
<dbReference type="GO" id="GO:0003723">
    <property type="term" value="F:RNA binding"/>
    <property type="evidence" value="ECO:0007669"/>
    <property type="project" value="TreeGrafter"/>
</dbReference>
<comment type="similarity">
    <text evidence="1">Belongs to the TENT family.</text>
</comment>
<comment type="catalytic activity">
    <reaction evidence="4">
        <text>RNA(n) + ATP = RNA(n)-3'-adenine ribonucleotide + diphosphate</text>
        <dbReference type="Rhea" id="RHEA:11332"/>
        <dbReference type="Rhea" id="RHEA-COMP:14527"/>
        <dbReference type="Rhea" id="RHEA-COMP:17347"/>
        <dbReference type="ChEBI" id="CHEBI:30616"/>
        <dbReference type="ChEBI" id="CHEBI:33019"/>
        <dbReference type="ChEBI" id="CHEBI:140395"/>
        <dbReference type="ChEBI" id="CHEBI:173115"/>
        <dbReference type="EC" id="2.7.7.19"/>
    </reaction>
    <physiologicalReaction direction="left-to-right" evidence="4">
        <dbReference type="Rhea" id="RHEA:11333"/>
    </physiologicalReaction>
</comment>